<evidence type="ECO:0000313" key="13">
    <source>
        <dbReference type="EMBL" id="SVB83596.1"/>
    </source>
</evidence>
<keyword evidence="3" id="KW-0808">Transferase</keyword>
<dbReference type="GO" id="GO:0015648">
    <property type="term" value="F:lipid-linked peptidoglycan transporter activity"/>
    <property type="evidence" value="ECO:0007669"/>
    <property type="project" value="TreeGrafter"/>
</dbReference>
<reference evidence="13" key="1">
    <citation type="submission" date="2018-05" db="EMBL/GenBank/DDBJ databases">
        <authorList>
            <person name="Lanie J.A."/>
            <person name="Ng W.-L."/>
            <person name="Kazmierczak K.M."/>
            <person name="Andrzejewski T.M."/>
            <person name="Davidsen T.M."/>
            <person name="Wayne K.J."/>
            <person name="Tettelin H."/>
            <person name="Glass J.I."/>
            <person name="Rusch D."/>
            <person name="Podicherti R."/>
            <person name="Tsui H.-C.T."/>
            <person name="Winkler M.E."/>
        </authorList>
    </citation>
    <scope>NUCLEOTIDE SEQUENCE</scope>
</reference>
<evidence type="ECO:0000256" key="1">
    <source>
        <dbReference type="ARBA" id="ARBA00004141"/>
    </source>
</evidence>
<evidence type="ECO:0000256" key="5">
    <source>
        <dbReference type="ARBA" id="ARBA00022960"/>
    </source>
</evidence>
<evidence type="ECO:0000256" key="3">
    <source>
        <dbReference type="ARBA" id="ARBA00022679"/>
    </source>
</evidence>
<proteinExistence type="predicted"/>
<feature type="transmembrane region" description="Helical" evidence="12">
    <location>
        <begin position="38"/>
        <end position="55"/>
    </location>
</feature>
<gene>
    <name evidence="13" type="ORF">METZ01_LOCUS236450</name>
</gene>
<evidence type="ECO:0000256" key="7">
    <source>
        <dbReference type="ARBA" id="ARBA00022989"/>
    </source>
</evidence>
<keyword evidence="6" id="KW-0573">Peptidoglycan synthesis</keyword>
<evidence type="ECO:0000256" key="12">
    <source>
        <dbReference type="SAM" id="Phobius"/>
    </source>
</evidence>
<dbReference type="GO" id="GO:0032153">
    <property type="term" value="C:cell division site"/>
    <property type="evidence" value="ECO:0007669"/>
    <property type="project" value="TreeGrafter"/>
</dbReference>
<dbReference type="InterPro" id="IPR001182">
    <property type="entry name" value="FtsW/RodA"/>
</dbReference>
<dbReference type="EMBL" id="UINC01059793">
    <property type="protein sequence ID" value="SVB83596.1"/>
    <property type="molecule type" value="Genomic_DNA"/>
</dbReference>
<evidence type="ECO:0000256" key="4">
    <source>
        <dbReference type="ARBA" id="ARBA00022692"/>
    </source>
</evidence>
<comment type="subcellular location">
    <subcellularLocation>
        <location evidence="1">Membrane</location>
        <topology evidence="1">Multi-pass membrane protein</topology>
    </subcellularLocation>
</comment>
<feature type="non-terminal residue" evidence="13">
    <location>
        <position position="79"/>
    </location>
</feature>
<dbReference type="GO" id="GO:0008360">
    <property type="term" value="P:regulation of cell shape"/>
    <property type="evidence" value="ECO:0007669"/>
    <property type="project" value="UniProtKB-KW"/>
</dbReference>
<name>A0A382H8H1_9ZZZZ</name>
<keyword evidence="8 12" id="KW-0472">Membrane</keyword>
<keyword evidence="4 12" id="KW-0812">Transmembrane</keyword>
<dbReference type="GO" id="GO:0008955">
    <property type="term" value="F:peptidoglycan glycosyltransferase activity"/>
    <property type="evidence" value="ECO:0007669"/>
    <property type="project" value="UniProtKB-EC"/>
</dbReference>
<evidence type="ECO:0000256" key="11">
    <source>
        <dbReference type="ARBA" id="ARBA00049902"/>
    </source>
</evidence>
<evidence type="ECO:0000256" key="9">
    <source>
        <dbReference type="ARBA" id="ARBA00032370"/>
    </source>
</evidence>
<dbReference type="AlphaFoldDB" id="A0A382H8H1"/>
<evidence type="ECO:0000256" key="6">
    <source>
        <dbReference type="ARBA" id="ARBA00022984"/>
    </source>
</evidence>
<organism evidence="13">
    <name type="scientific">marine metagenome</name>
    <dbReference type="NCBI Taxonomy" id="408172"/>
    <lineage>
        <taxon>unclassified sequences</taxon>
        <taxon>metagenomes</taxon>
        <taxon>ecological metagenomes</taxon>
    </lineage>
</organism>
<sequence length="79" mass="8872">MAVLVMLMVLLGIVMVLSAASVQDLRIHGNAWHHQRRQLIWVVVGLAGLVTTTRLDYRRLRPMAIWLLAASLILLVAVF</sequence>
<dbReference type="EC" id="2.4.99.28" evidence="10"/>
<accession>A0A382H8H1</accession>
<keyword evidence="2" id="KW-0328">Glycosyltransferase</keyword>
<dbReference type="GO" id="GO:0009252">
    <property type="term" value="P:peptidoglycan biosynthetic process"/>
    <property type="evidence" value="ECO:0007669"/>
    <property type="project" value="UniProtKB-KW"/>
</dbReference>
<comment type="catalytic activity">
    <reaction evidence="11">
        <text>[GlcNAc-(1-&gt;4)-Mur2Ac(oyl-L-Ala-gamma-D-Glu-L-Lys-D-Ala-D-Ala)](n)-di-trans,octa-cis-undecaprenyl diphosphate + beta-D-GlcNAc-(1-&gt;4)-Mur2Ac(oyl-L-Ala-gamma-D-Glu-L-Lys-D-Ala-D-Ala)-di-trans,octa-cis-undecaprenyl diphosphate = [GlcNAc-(1-&gt;4)-Mur2Ac(oyl-L-Ala-gamma-D-Glu-L-Lys-D-Ala-D-Ala)](n+1)-di-trans,octa-cis-undecaprenyl diphosphate + di-trans,octa-cis-undecaprenyl diphosphate + H(+)</text>
        <dbReference type="Rhea" id="RHEA:23708"/>
        <dbReference type="Rhea" id="RHEA-COMP:9602"/>
        <dbReference type="Rhea" id="RHEA-COMP:9603"/>
        <dbReference type="ChEBI" id="CHEBI:15378"/>
        <dbReference type="ChEBI" id="CHEBI:58405"/>
        <dbReference type="ChEBI" id="CHEBI:60033"/>
        <dbReference type="ChEBI" id="CHEBI:78435"/>
        <dbReference type="EC" id="2.4.99.28"/>
    </reaction>
</comment>
<dbReference type="PANTHER" id="PTHR30474:SF2">
    <property type="entry name" value="PEPTIDOGLYCAN GLYCOSYLTRANSFERASE FTSW-RELATED"/>
    <property type="match status" value="1"/>
</dbReference>
<evidence type="ECO:0000256" key="8">
    <source>
        <dbReference type="ARBA" id="ARBA00023136"/>
    </source>
</evidence>
<dbReference type="GO" id="GO:0005886">
    <property type="term" value="C:plasma membrane"/>
    <property type="evidence" value="ECO:0007669"/>
    <property type="project" value="TreeGrafter"/>
</dbReference>
<protein>
    <recommendedName>
        <fullName evidence="10">peptidoglycan glycosyltransferase</fullName>
        <ecNumber evidence="10">2.4.99.28</ecNumber>
    </recommendedName>
    <alternativeName>
        <fullName evidence="9">Peptidoglycan polymerase</fullName>
    </alternativeName>
</protein>
<evidence type="ECO:0000256" key="10">
    <source>
        <dbReference type="ARBA" id="ARBA00044770"/>
    </source>
</evidence>
<dbReference type="PANTHER" id="PTHR30474">
    <property type="entry name" value="CELL CYCLE PROTEIN"/>
    <property type="match status" value="1"/>
</dbReference>
<dbReference type="GO" id="GO:0051301">
    <property type="term" value="P:cell division"/>
    <property type="evidence" value="ECO:0007669"/>
    <property type="project" value="InterPro"/>
</dbReference>
<keyword evidence="7 12" id="KW-1133">Transmembrane helix</keyword>
<feature type="transmembrane region" description="Helical" evidence="12">
    <location>
        <begin position="62"/>
        <end position="78"/>
    </location>
</feature>
<evidence type="ECO:0000256" key="2">
    <source>
        <dbReference type="ARBA" id="ARBA00022676"/>
    </source>
</evidence>
<keyword evidence="5" id="KW-0133">Cell shape</keyword>
<dbReference type="Pfam" id="PF01098">
    <property type="entry name" value="FTSW_RODA_SPOVE"/>
    <property type="match status" value="1"/>
</dbReference>